<comment type="subcellular location">
    <subcellularLocation>
        <location evidence="1">Cell membrane</location>
        <topology evidence="1">Multi-pass membrane protein</topology>
    </subcellularLocation>
</comment>
<keyword evidence="3" id="KW-0813">Transport</keyword>
<dbReference type="SUPFAM" id="SSF81345">
    <property type="entry name" value="ABC transporter involved in vitamin B12 uptake, BtuC"/>
    <property type="match status" value="1"/>
</dbReference>
<evidence type="ECO:0000313" key="9">
    <source>
        <dbReference type="EMBL" id="MFC5067137.1"/>
    </source>
</evidence>
<feature type="transmembrane region" description="Helical" evidence="8">
    <location>
        <begin position="40"/>
        <end position="60"/>
    </location>
</feature>
<keyword evidence="6 8" id="KW-1133">Transmembrane helix</keyword>
<proteinExistence type="inferred from homology"/>
<comment type="similarity">
    <text evidence="2">Belongs to the binding-protein-dependent transport system permease family. FecCD subfamily.</text>
</comment>
<evidence type="ECO:0000256" key="3">
    <source>
        <dbReference type="ARBA" id="ARBA00022448"/>
    </source>
</evidence>
<evidence type="ECO:0000256" key="7">
    <source>
        <dbReference type="ARBA" id="ARBA00023136"/>
    </source>
</evidence>
<evidence type="ECO:0000256" key="2">
    <source>
        <dbReference type="ARBA" id="ARBA00007935"/>
    </source>
</evidence>
<accession>A0ABV9Z022</accession>
<dbReference type="InterPro" id="IPR000522">
    <property type="entry name" value="ABC_transptr_permease_BtuC"/>
</dbReference>
<dbReference type="Gene3D" id="1.10.3470.10">
    <property type="entry name" value="ABC transporter involved in vitamin B12 uptake, BtuC"/>
    <property type="match status" value="1"/>
</dbReference>
<keyword evidence="5 8" id="KW-0812">Transmembrane</keyword>
<feature type="transmembrane region" description="Helical" evidence="8">
    <location>
        <begin position="103"/>
        <end position="121"/>
    </location>
</feature>
<feature type="transmembrane region" description="Helical" evidence="8">
    <location>
        <begin position="7"/>
        <end position="28"/>
    </location>
</feature>
<evidence type="ECO:0000256" key="8">
    <source>
        <dbReference type="SAM" id="Phobius"/>
    </source>
</evidence>
<comment type="caution">
    <text evidence="9">The sequence shown here is derived from an EMBL/GenBank/DDBJ whole genome shotgun (WGS) entry which is preliminary data.</text>
</comment>
<dbReference type="Pfam" id="PF01032">
    <property type="entry name" value="FecCD"/>
    <property type="match status" value="1"/>
</dbReference>
<evidence type="ECO:0000256" key="4">
    <source>
        <dbReference type="ARBA" id="ARBA00022475"/>
    </source>
</evidence>
<feature type="transmembrane region" description="Helical" evidence="8">
    <location>
        <begin position="72"/>
        <end position="97"/>
    </location>
</feature>
<sequence>MAKRASIVLIGLCALVLGSGVAFMTLGLRGNLAFVLELRGIRLCALIVVGVAIGVSTVLFQTVTRNRILTPSIMGLDALFVLGQTTLVFVLGGLGFSSLDPRLTFAGEIGLLMVLALALFLPMLRAQMDMGMLLLVGVVLGVLFRSLTSLIARLIDPNDFAVAQQASFASFNDLEPNLLALSAVLTMLGAIVAWRMRHELDVISLGADAAIGLGIAWRSAVTGILILVAALVAVSTALVGPVAFLGLIAVALGERMIDTRRHGVLLPTVALVAVAILVCGQILFQHMLGSASALGVVVEFVGGIVFLALLLAGVRR</sequence>
<feature type="transmembrane region" description="Helical" evidence="8">
    <location>
        <begin position="290"/>
        <end position="314"/>
    </location>
</feature>
<evidence type="ECO:0000313" key="10">
    <source>
        <dbReference type="Proteomes" id="UP001595796"/>
    </source>
</evidence>
<dbReference type="RefSeq" id="WP_114957528.1">
    <property type="nucleotide sequence ID" value="NZ_JBHSJF010000003.1"/>
</dbReference>
<keyword evidence="7 8" id="KW-0472">Membrane</keyword>
<dbReference type="EMBL" id="JBHSJF010000003">
    <property type="protein sequence ID" value="MFC5067137.1"/>
    <property type="molecule type" value="Genomic_DNA"/>
</dbReference>
<organism evidence="9 10">
    <name type="scientific">Flaviflagellibacter deserti</name>
    <dbReference type="NCBI Taxonomy" id="2267266"/>
    <lineage>
        <taxon>Bacteria</taxon>
        <taxon>Pseudomonadati</taxon>
        <taxon>Pseudomonadota</taxon>
        <taxon>Alphaproteobacteria</taxon>
        <taxon>Hyphomicrobiales</taxon>
        <taxon>Flaviflagellibacter</taxon>
    </lineage>
</organism>
<name>A0ABV9Z022_9HYPH</name>
<evidence type="ECO:0000256" key="5">
    <source>
        <dbReference type="ARBA" id="ARBA00022692"/>
    </source>
</evidence>
<evidence type="ECO:0000256" key="6">
    <source>
        <dbReference type="ARBA" id="ARBA00022989"/>
    </source>
</evidence>
<feature type="transmembrane region" description="Helical" evidence="8">
    <location>
        <begin position="200"/>
        <end position="217"/>
    </location>
</feature>
<gene>
    <name evidence="9" type="ORF">ACFPFW_03800</name>
</gene>
<dbReference type="Proteomes" id="UP001595796">
    <property type="component" value="Unassembled WGS sequence"/>
</dbReference>
<feature type="transmembrane region" description="Helical" evidence="8">
    <location>
        <begin position="264"/>
        <end position="284"/>
    </location>
</feature>
<dbReference type="PANTHER" id="PTHR30472">
    <property type="entry name" value="FERRIC ENTEROBACTIN TRANSPORT SYSTEM PERMEASE PROTEIN"/>
    <property type="match status" value="1"/>
</dbReference>
<keyword evidence="4" id="KW-1003">Cell membrane</keyword>
<evidence type="ECO:0000256" key="1">
    <source>
        <dbReference type="ARBA" id="ARBA00004651"/>
    </source>
</evidence>
<dbReference type="InterPro" id="IPR037294">
    <property type="entry name" value="ABC_BtuC-like"/>
</dbReference>
<feature type="transmembrane region" description="Helical" evidence="8">
    <location>
        <begin position="133"/>
        <end position="155"/>
    </location>
</feature>
<feature type="transmembrane region" description="Helical" evidence="8">
    <location>
        <begin position="223"/>
        <end position="252"/>
    </location>
</feature>
<protein>
    <submittedName>
        <fullName evidence="9">Iron chelate uptake ABC transporter family permease subunit</fullName>
    </submittedName>
</protein>
<feature type="transmembrane region" description="Helical" evidence="8">
    <location>
        <begin position="175"/>
        <end position="193"/>
    </location>
</feature>
<keyword evidence="10" id="KW-1185">Reference proteome</keyword>
<reference evidence="10" key="1">
    <citation type="journal article" date="2019" name="Int. J. Syst. Evol. Microbiol.">
        <title>The Global Catalogue of Microorganisms (GCM) 10K type strain sequencing project: providing services to taxonomists for standard genome sequencing and annotation.</title>
        <authorList>
            <consortium name="The Broad Institute Genomics Platform"/>
            <consortium name="The Broad Institute Genome Sequencing Center for Infectious Disease"/>
            <person name="Wu L."/>
            <person name="Ma J."/>
        </authorList>
    </citation>
    <scope>NUCLEOTIDE SEQUENCE [LARGE SCALE GENOMIC DNA]</scope>
    <source>
        <strain evidence="10">CGMCC 1.16444</strain>
    </source>
</reference>
<dbReference type="PANTHER" id="PTHR30472:SF19">
    <property type="entry name" value="PETROBACTIN IMPORT SYSTEM PERMEASE PROTEIN YCLO"/>
    <property type="match status" value="1"/>
</dbReference>